<keyword evidence="1" id="KW-0040">ANK repeat</keyword>
<feature type="compositionally biased region" description="Low complexity" evidence="2">
    <location>
        <begin position="119"/>
        <end position="135"/>
    </location>
</feature>
<feature type="compositionally biased region" description="Low complexity" evidence="2">
    <location>
        <begin position="241"/>
        <end position="268"/>
    </location>
</feature>
<dbReference type="EMBL" id="MU069789">
    <property type="protein sequence ID" value="KAF5833833.1"/>
    <property type="molecule type" value="Genomic_DNA"/>
</dbReference>
<evidence type="ECO:0000256" key="1">
    <source>
        <dbReference type="PROSITE-ProRule" id="PRU00023"/>
    </source>
</evidence>
<dbReference type="Proteomes" id="UP000815325">
    <property type="component" value="Unassembled WGS sequence"/>
</dbReference>
<name>A0ABQ7GGW2_DUNSA</name>
<dbReference type="Gene3D" id="1.25.40.20">
    <property type="entry name" value="Ankyrin repeat-containing domain"/>
    <property type="match status" value="1"/>
</dbReference>
<keyword evidence="4" id="KW-1185">Reference proteome</keyword>
<evidence type="ECO:0000313" key="3">
    <source>
        <dbReference type="EMBL" id="KAF5833833.1"/>
    </source>
</evidence>
<comment type="caution">
    <text evidence="3">The sequence shown here is derived from an EMBL/GenBank/DDBJ whole genome shotgun (WGS) entry which is preliminary data.</text>
</comment>
<feature type="compositionally biased region" description="Polar residues" evidence="2">
    <location>
        <begin position="87"/>
        <end position="105"/>
    </location>
</feature>
<dbReference type="InterPro" id="IPR036770">
    <property type="entry name" value="Ankyrin_rpt-contain_sf"/>
</dbReference>
<dbReference type="PROSITE" id="PS50297">
    <property type="entry name" value="ANK_REP_REGION"/>
    <property type="match status" value="1"/>
</dbReference>
<feature type="repeat" description="ANK" evidence="1">
    <location>
        <begin position="49"/>
        <end position="69"/>
    </location>
</feature>
<dbReference type="PROSITE" id="PS50088">
    <property type="entry name" value="ANK_REPEAT"/>
    <property type="match status" value="1"/>
</dbReference>
<organism evidence="3 4">
    <name type="scientific">Dunaliella salina</name>
    <name type="common">Green alga</name>
    <name type="synonym">Protococcus salinus</name>
    <dbReference type="NCBI Taxonomy" id="3046"/>
    <lineage>
        <taxon>Eukaryota</taxon>
        <taxon>Viridiplantae</taxon>
        <taxon>Chlorophyta</taxon>
        <taxon>core chlorophytes</taxon>
        <taxon>Chlorophyceae</taxon>
        <taxon>CS clade</taxon>
        <taxon>Chlamydomonadales</taxon>
        <taxon>Dunaliellaceae</taxon>
        <taxon>Dunaliella</taxon>
    </lineage>
</organism>
<evidence type="ECO:0000313" key="4">
    <source>
        <dbReference type="Proteomes" id="UP000815325"/>
    </source>
</evidence>
<dbReference type="InterPro" id="IPR002110">
    <property type="entry name" value="Ankyrin_rpt"/>
</dbReference>
<protein>
    <submittedName>
        <fullName evidence="3">Uncharacterized protein</fullName>
    </submittedName>
</protein>
<gene>
    <name evidence="3" type="ORF">DUNSADRAFT_9742</name>
</gene>
<evidence type="ECO:0000256" key="2">
    <source>
        <dbReference type="SAM" id="MobiDB-lite"/>
    </source>
</evidence>
<proteinExistence type="predicted"/>
<accession>A0ABQ7GGW2</accession>
<feature type="compositionally biased region" description="Polar residues" evidence="2">
    <location>
        <begin position="269"/>
        <end position="282"/>
    </location>
</feature>
<dbReference type="PRINTS" id="PR01217">
    <property type="entry name" value="PRICHEXTENSN"/>
</dbReference>
<feature type="compositionally biased region" description="Pro residues" evidence="2">
    <location>
        <begin position="228"/>
        <end position="240"/>
    </location>
</feature>
<sequence length="321" mass="32762">MGVSSSCFSANQTAWQGDAHNFIENGNLEQLLSLVSTNPSLLEQRCFAGGNTVLHLAARSGQTNMVRALADFVRASSSAPGPGPTNDAASDNSTPPLSSGPTTLAPTPHAPVTVVAGESPSQATGAAAALSAPHSHSGDPPAQPIQHSPLLQPQGAPDRDAHSCPLPEPSTPPVQSSNLTPDPHEPVHQPARSEPPRTLPNNPNPSPSPFLMRDSHSPAPGFLMDPPSSTPPSPLPPLPRTAPLAASSTTTTTTTTTTSVSRAALASTITTSPLPNPRSSLFSGFLGLGTHSASRLSPSREPESLGGAGTLRRVLASPGTR</sequence>
<reference evidence="3" key="1">
    <citation type="submission" date="2017-08" db="EMBL/GenBank/DDBJ databases">
        <authorList>
            <person name="Polle J.E."/>
            <person name="Barry K."/>
            <person name="Cushman J."/>
            <person name="Schmutz J."/>
            <person name="Tran D."/>
            <person name="Hathwaick L.T."/>
            <person name="Yim W.C."/>
            <person name="Jenkins J."/>
            <person name="Mckie-Krisberg Z.M."/>
            <person name="Prochnik S."/>
            <person name="Lindquist E."/>
            <person name="Dockter R.B."/>
            <person name="Adam C."/>
            <person name="Molina H."/>
            <person name="Bunkerborg J."/>
            <person name="Jin E."/>
            <person name="Buchheim M."/>
            <person name="Magnuson J."/>
        </authorList>
    </citation>
    <scope>NUCLEOTIDE SEQUENCE</scope>
    <source>
        <strain evidence="3">CCAP 19/18</strain>
    </source>
</reference>
<feature type="region of interest" description="Disordered" evidence="2">
    <location>
        <begin position="76"/>
        <end position="321"/>
    </location>
</feature>